<dbReference type="Gene3D" id="3.90.550.50">
    <property type="match status" value="1"/>
</dbReference>
<keyword evidence="9 10" id="KW-0472">Membrane</keyword>
<keyword evidence="6 10" id="KW-0735">Signal-anchor</keyword>
<dbReference type="PROSITE" id="PS51257">
    <property type="entry name" value="PROKAR_LIPOPROTEIN"/>
    <property type="match status" value="1"/>
</dbReference>
<comment type="subcellular location">
    <subcellularLocation>
        <location evidence="1 10">Golgi apparatus membrane</location>
        <topology evidence="1 10">Single-pass type II membrane protein</topology>
    </subcellularLocation>
</comment>
<evidence type="ECO:0000256" key="1">
    <source>
        <dbReference type="ARBA" id="ARBA00004323"/>
    </source>
</evidence>
<dbReference type="EC" id="2.4.1.-" evidence="10"/>
<evidence type="ECO:0000313" key="11">
    <source>
        <dbReference type="EMBL" id="KAF2890800.1"/>
    </source>
</evidence>
<evidence type="ECO:0000256" key="8">
    <source>
        <dbReference type="ARBA" id="ARBA00023034"/>
    </source>
</evidence>
<dbReference type="Pfam" id="PF01762">
    <property type="entry name" value="Galactosyl_T"/>
    <property type="match status" value="1"/>
</dbReference>
<evidence type="ECO:0000256" key="3">
    <source>
        <dbReference type="ARBA" id="ARBA00022676"/>
    </source>
</evidence>
<evidence type="ECO:0000256" key="4">
    <source>
        <dbReference type="ARBA" id="ARBA00022679"/>
    </source>
</evidence>
<evidence type="ECO:0000256" key="5">
    <source>
        <dbReference type="ARBA" id="ARBA00022692"/>
    </source>
</evidence>
<organism evidence="11 12">
    <name type="scientific">Ignelater luminosus</name>
    <name type="common">Cucubano</name>
    <name type="synonym">Pyrophorus luminosus</name>
    <dbReference type="NCBI Taxonomy" id="2038154"/>
    <lineage>
        <taxon>Eukaryota</taxon>
        <taxon>Metazoa</taxon>
        <taxon>Ecdysozoa</taxon>
        <taxon>Arthropoda</taxon>
        <taxon>Hexapoda</taxon>
        <taxon>Insecta</taxon>
        <taxon>Pterygota</taxon>
        <taxon>Neoptera</taxon>
        <taxon>Endopterygota</taxon>
        <taxon>Coleoptera</taxon>
        <taxon>Polyphaga</taxon>
        <taxon>Elateriformia</taxon>
        <taxon>Elateroidea</taxon>
        <taxon>Elateridae</taxon>
        <taxon>Agrypninae</taxon>
        <taxon>Pyrophorini</taxon>
        <taxon>Ignelater</taxon>
    </lineage>
</organism>
<keyword evidence="8 10" id="KW-0333">Golgi apparatus</keyword>
<evidence type="ECO:0000256" key="2">
    <source>
        <dbReference type="ARBA" id="ARBA00008661"/>
    </source>
</evidence>
<evidence type="ECO:0000256" key="10">
    <source>
        <dbReference type="RuleBase" id="RU363063"/>
    </source>
</evidence>
<dbReference type="AlphaFoldDB" id="A0A8K0CWP0"/>
<keyword evidence="12" id="KW-1185">Reference proteome</keyword>
<keyword evidence="7 10" id="KW-1133">Transmembrane helix</keyword>
<dbReference type="OrthoDB" id="1158011at2759"/>
<keyword evidence="4" id="KW-0808">Transferase</keyword>
<dbReference type="GO" id="GO:0006493">
    <property type="term" value="P:protein O-linked glycosylation"/>
    <property type="evidence" value="ECO:0007669"/>
    <property type="project" value="TreeGrafter"/>
</dbReference>
<dbReference type="EMBL" id="VTPC01046250">
    <property type="protein sequence ID" value="KAF2890800.1"/>
    <property type="molecule type" value="Genomic_DNA"/>
</dbReference>
<reference evidence="11" key="1">
    <citation type="submission" date="2019-08" db="EMBL/GenBank/DDBJ databases">
        <title>The genome of the North American firefly Photinus pyralis.</title>
        <authorList>
            <consortium name="Photinus pyralis genome working group"/>
            <person name="Fallon T.R."/>
            <person name="Sander Lower S.E."/>
            <person name="Weng J.-K."/>
        </authorList>
    </citation>
    <scope>NUCLEOTIDE SEQUENCE</scope>
    <source>
        <strain evidence="11">TRF0915ILg1</strain>
        <tissue evidence="11">Whole body</tissue>
    </source>
</reference>
<gene>
    <name evidence="11" type="ORF">ILUMI_15373</name>
</gene>
<dbReference type="GO" id="GO:0006024">
    <property type="term" value="P:glycosaminoglycan biosynthetic process"/>
    <property type="evidence" value="ECO:0007669"/>
    <property type="project" value="TreeGrafter"/>
</dbReference>
<accession>A0A8K0CWP0</accession>
<evidence type="ECO:0000256" key="6">
    <source>
        <dbReference type="ARBA" id="ARBA00022968"/>
    </source>
</evidence>
<protein>
    <recommendedName>
        <fullName evidence="10">Hexosyltransferase</fullName>
        <ecNumber evidence="10">2.4.1.-</ecNumber>
    </recommendedName>
</protein>
<proteinExistence type="inferred from homology"/>
<name>A0A8K0CWP0_IGNLU</name>
<dbReference type="PANTHER" id="PTHR11214">
    <property type="entry name" value="BETA-1,3-N-ACETYLGLUCOSAMINYLTRANSFERASE"/>
    <property type="match status" value="1"/>
</dbReference>
<comment type="caution">
    <text evidence="11">The sequence shown here is derived from an EMBL/GenBank/DDBJ whole genome shotgun (WGS) entry which is preliminary data.</text>
</comment>
<dbReference type="PANTHER" id="PTHR11214:SF3">
    <property type="entry name" value="BETA-1,3-GALACTOSYLTRANSFERASE 6"/>
    <property type="match status" value="1"/>
</dbReference>
<dbReference type="GO" id="GO:0000139">
    <property type="term" value="C:Golgi membrane"/>
    <property type="evidence" value="ECO:0007669"/>
    <property type="project" value="UniProtKB-SubCell"/>
</dbReference>
<keyword evidence="3 10" id="KW-0328">Glycosyltransferase</keyword>
<dbReference type="GO" id="GO:0047220">
    <property type="term" value="F:galactosylxylosylprotein 3-beta-galactosyltransferase activity"/>
    <property type="evidence" value="ECO:0007669"/>
    <property type="project" value="TreeGrafter"/>
</dbReference>
<evidence type="ECO:0000256" key="9">
    <source>
        <dbReference type="ARBA" id="ARBA00023136"/>
    </source>
</evidence>
<dbReference type="Proteomes" id="UP000801492">
    <property type="component" value="Unassembled WGS sequence"/>
</dbReference>
<evidence type="ECO:0000256" key="7">
    <source>
        <dbReference type="ARBA" id="ARBA00022989"/>
    </source>
</evidence>
<comment type="similarity">
    <text evidence="2 10">Belongs to the glycosyltransferase 31 family.</text>
</comment>
<sequence length="373" mass="43845">MKRLHKFRVKYFKLIVSSLFSFLLGCMVVINLVPINKTCQLDDTDREYNIMKNSKLKQPELIVLIISAPKNLEKRTVIRETWLKLKNHNLKNEQNKDNFSRHYFVIGSLGLSVDDILHLSSEQSQYNDMLILPMHDSYNNLTYKVLNSFMWLNDQLDVGLDFKYVLKCDDDSFVRIDNLVHEIKQIEIMYLKSDITKVNLINDNSSPFLRVNAQLNKKTPTNHLQLYWGYFNGRAQIKTSGKWKEDNWVLCDSYLPYALGGGYILSKNLVRFLARNSEYLRYYKSEDVSVGAWLSSVNNVLRIHDRRFDTEWTSRGCQNHHLVSHNLTAKQMQAMYKNIVKKGNMCETETTKRVSYLYDWNYPPSKCCSNKQI</sequence>
<dbReference type="InterPro" id="IPR002659">
    <property type="entry name" value="Glyco_trans_31"/>
</dbReference>
<keyword evidence="5 10" id="KW-0812">Transmembrane</keyword>
<feature type="transmembrane region" description="Helical" evidence="10">
    <location>
        <begin position="12"/>
        <end position="33"/>
    </location>
</feature>
<evidence type="ECO:0000313" key="12">
    <source>
        <dbReference type="Proteomes" id="UP000801492"/>
    </source>
</evidence>